<evidence type="ECO:0000313" key="1">
    <source>
        <dbReference type="EMBL" id="PZX51542.1"/>
    </source>
</evidence>
<accession>A0A2W7SLH4</accession>
<dbReference type="Gene3D" id="3.50.50.60">
    <property type="entry name" value="FAD/NAD(P)-binding domain"/>
    <property type="match status" value="1"/>
</dbReference>
<dbReference type="EMBL" id="QKZU01000018">
    <property type="protein sequence ID" value="PZX51542.1"/>
    <property type="molecule type" value="Genomic_DNA"/>
</dbReference>
<protein>
    <submittedName>
        <fullName evidence="1">Uncharacterized protein</fullName>
    </submittedName>
</protein>
<dbReference type="AlphaFoldDB" id="A0A2W7SLH4"/>
<reference evidence="1 2" key="1">
    <citation type="submission" date="2018-06" db="EMBL/GenBank/DDBJ databases">
        <title>Genomic Encyclopedia of Archaeal and Bacterial Type Strains, Phase II (KMG-II): from individual species to whole genera.</title>
        <authorList>
            <person name="Goeker M."/>
        </authorList>
    </citation>
    <scope>NUCLEOTIDE SEQUENCE [LARGE SCALE GENOMIC DNA]</scope>
    <source>
        <strain evidence="1 2">DSM 22686</strain>
    </source>
</reference>
<dbReference type="SUPFAM" id="SSF51905">
    <property type="entry name" value="FAD/NAD(P)-binding domain"/>
    <property type="match status" value="1"/>
</dbReference>
<proteinExistence type="predicted"/>
<evidence type="ECO:0000313" key="2">
    <source>
        <dbReference type="Proteomes" id="UP000249115"/>
    </source>
</evidence>
<sequence length="66" mass="7119">MYKYDVFVLGSGMAGMNIANICASKGLKVGITDELPYGGDLCTTRLRSQKNNACSYRSKGFCTTPT</sequence>
<gene>
    <name evidence="1" type="ORF">LV84_03699</name>
</gene>
<organism evidence="1 2">
    <name type="scientific">Algoriphagus ratkowskyi</name>
    <dbReference type="NCBI Taxonomy" id="57028"/>
    <lineage>
        <taxon>Bacteria</taxon>
        <taxon>Pseudomonadati</taxon>
        <taxon>Bacteroidota</taxon>
        <taxon>Cytophagia</taxon>
        <taxon>Cytophagales</taxon>
        <taxon>Cyclobacteriaceae</taxon>
        <taxon>Algoriphagus</taxon>
    </lineage>
</organism>
<dbReference type="InterPro" id="IPR036188">
    <property type="entry name" value="FAD/NAD-bd_sf"/>
</dbReference>
<name>A0A2W7SLH4_9BACT</name>
<dbReference type="Proteomes" id="UP000249115">
    <property type="component" value="Unassembled WGS sequence"/>
</dbReference>
<comment type="caution">
    <text evidence="1">The sequence shown here is derived from an EMBL/GenBank/DDBJ whole genome shotgun (WGS) entry which is preliminary data.</text>
</comment>